<organism evidence="1 2">
    <name type="scientific">Ignisphaera aggregans (strain DSM 17230 / JCM 13409 / AQ1.S1)</name>
    <dbReference type="NCBI Taxonomy" id="583356"/>
    <lineage>
        <taxon>Archaea</taxon>
        <taxon>Thermoproteota</taxon>
        <taxon>Thermoprotei</taxon>
        <taxon>Desulfurococcales</taxon>
        <taxon>Desulfurococcaceae</taxon>
        <taxon>Ignisphaera</taxon>
    </lineage>
</organism>
<dbReference type="STRING" id="583356.Igag_1795"/>
<dbReference type="HOGENOM" id="CLU_1127080_0_0_2"/>
<dbReference type="KEGG" id="iag:Igag_1795"/>
<proteinExistence type="predicted"/>
<evidence type="ECO:0000313" key="2">
    <source>
        <dbReference type="Proteomes" id="UP000001304"/>
    </source>
</evidence>
<dbReference type="EMBL" id="CP002098">
    <property type="protein sequence ID" value="ADM28592.1"/>
    <property type="molecule type" value="Genomic_DNA"/>
</dbReference>
<protein>
    <submittedName>
        <fullName evidence="1">Uncharacterized protein</fullName>
    </submittedName>
</protein>
<keyword evidence="2" id="KW-1185">Reference proteome</keyword>
<name>E0SSK7_IGNAA</name>
<evidence type="ECO:0000313" key="1">
    <source>
        <dbReference type="EMBL" id="ADM28592.1"/>
    </source>
</evidence>
<dbReference type="Proteomes" id="UP000001304">
    <property type="component" value="Chromosome"/>
</dbReference>
<dbReference type="AlphaFoldDB" id="E0SSK7"/>
<accession>E0SSK7</accession>
<reference evidence="1 2" key="1">
    <citation type="journal article" date="2010" name="Stand. Genomic Sci.">
        <title>Complete genome sequence of Ignisphaera aggregans type strain (AQ1.S1).</title>
        <authorList>
            <person name="Goker M."/>
            <person name="Held B."/>
            <person name="Lapidus A."/>
            <person name="Nolan M."/>
            <person name="Spring S."/>
            <person name="Yasawong M."/>
            <person name="Lucas S."/>
            <person name="Glavina Del Rio T."/>
            <person name="Tice H."/>
            <person name="Cheng J.F."/>
            <person name="Goodwin L."/>
            <person name="Tapia R."/>
            <person name="Pitluck S."/>
            <person name="Liolios K."/>
            <person name="Ivanova N."/>
            <person name="Mavromatis K."/>
            <person name="Mikhailova N."/>
            <person name="Pati A."/>
            <person name="Chen A."/>
            <person name="Palaniappan K."/>
            <person name="Brambilla E."/>
            <person name="Land M."/>
            <person name="Hauser L."/>
            <person name="Chang Y.J."/>
            <person name="Jeffries C.D."/>
            <person name="Brettin T."/>
            <person name="Detter J.C."/>
            <person name="Han C."/>
            <person name="Rohde M."/>
            <person name="Sikorski J."/>
            <person name="Woyke T."/>
            <person name="Bristow J."/>
            <person name="Eisen J.A."/>
            <person name="Markowitz V."/>
            <person name="Hugenholtz P."/>
            <person name="Kyrpides N.C."/>
            <person name="Klenk H.P."/>
        </authorList>
    </citation>
    <scope>NUCLEOTIDE SEQUENCE [LARGE SCALE GENOMIC DNA]</scope>
    <source>
        <strain evidence="2">DSM 17230 / JCM 13409 / AQ1.S1</strain>
    </source>
</reference>
<gene>
    <name evidence="1" type="ordered locus">Igag_1795</name>
</gene>
<sequence>MVDLLSRWHDRRKVLLSLIFYTSNAKNIEKSKKISDNIRKRIEIAETYVLYYGLEKPKAISSIPLYVVKTPFSRGEALLAGIRISLSNIIALINLDSKCFSLDIIERSLEKILNGEALLNISSPLTNERLSEIYRKYLHDISTLVPMITELLYPSYSFIVALKKFLVDVPHSYWNIEHFAFLRISSQSSRGIAIDNKCIDNIDSIRGYEEYVVRDLIKKLIVYASTLNIVERDRVDTYLDKLGVKV</sequence>
<dbReference type="BioCyc" id="IAGG583356:GHAH-1782-MONOMER"/>